<dbReference type="InterPro" id="IPR039420">
    <property type="entry name" value="WalR-like"/>
</dbReference>
<evidence type="ECO:0000256" key="4">
    <source>
        <dbReference type="PROSITE-ProRule" id="PRU00169"/>
    </source>
</evidence>
<dbReference type="InterPro" id="IPR036388">
    <property type="entry name" value="WH-like_DNA-bd_sf"/>
</dbReference>
<dbReference type="eggNOG" id="COG0745">
    <property type="taxonomic scope" value="Bacteria"/>
</dbReference>
<dbReference type="Gene3D" id="6.10.250.690">
    <property type="match status" value="1"/>
</dbReference>
<keyword evidence="9" id="KW-1185">Reference proteome</keyword>
<dbReference type="Proteomes" id="UP000004095">
    <property type="component" value="Unassembled WGS sequence"/>
</dbReference>
<evidence type="ECO:0000259" key="6">
    <source>
        <dbReference type="PROSITE" id="PS50110"/>
    </source>
</evidence>
<sequence length="232" mass="26749">MKDEIKILLVEDDNNLGQLLQEYLQIKGYPTTLRRDGEAGLDTFHTAGFDLCILDVMLPKMDGFTLAEKIREQNKKVPIIFLTAKSMKEDAIKGFKAGADDYIHKPFSMEELLLRIEAIMRRVGEQPVTPSTQEYFEVGSFSFDYSTQKLQRQGESKKLTSKEAALLKMLCEHKNQTLERSKALKKIWLDDNYFNARSMDVYITKLRKYLKSDENIQIVNVHGQGFKLVELV</sequence>
<dbReference type="Gene3D" id="3.40.50.2300">
    <property type="match status" value="1"/>
</dbReference>
<feature type="DNA-binding region" description="OmpR/PhoB-type" evidence="5">
    <location>
        <begin position="133"/>
        <end position="230"/>
    </location>
</feature>
<dbReference type="PROSITE" id="PS51755">
    <property type="entry name" value="OMPR_PHOB"/>
    <property type="match status" value="1"/>
</dbReference>
<dbReference type="SMART" id="SM00448">
    <property type="entry name" value="REC"/>
    <property type="match status" value="1"/>
</dbReference>
<dbReference type="GO" id="GO:0032993">
    <property type="term" value="C:protein-DNA complex"/>
    <property type="evidence" value="ECO:0007669"/>
    <property type="project" value="TreeGrafter"/>
</dbReference>
<keyword evidence="3 5" id="KW-0238">DNA-binding</keyword>
<dbReference type="InterPro" id="IPR011006">
    <property type="entry name" value="CheY-like_superfamily"/>
</dbReference>
<dbReference type="GO" id="GO:0000976">
    <property type="term" value="F:transcription cis-regulatory region binding"/>
    <property type="evidence" value="ECO:0007669"/>
    <property type="project" value="TreeGrafter"/>
</dbReference>
<organism evidence="8 9">
    <name type="scientific">Microscilla marina ATCC 23134</name>
    <dbReference type="NCBI Taxonomy" id="313606"/>
    <lineage>
        <taxon>Bacteria</taxon>
        <taxon>Pseudomonadati</taxon>
        <taxon>Bacteroidota</taxon>
        <taxon>Cytophagia</taxon>
        <taxon>Cytophagales</taxon>
        <taxon>Microscillaceae</taxon>
        <taxon>Microscilla</taxon>
    </lineage>
</organism>
<dbReference type="GO" id="GO:0005829">
    <property type="term" value="C:cytosol"/>
    <property type="evidence" value="ECO:0007669"/>
    <property type="project" value="TreeGrafter"/>
</dbReference>
<dbReference type="InterPro" id="IPR001789">
    <property type="entry name" value="Sig_transdc_resp-reg_receiver"/>
</dbReference>
<dbReference type="SUPFAM" id="SSF46894">
    <property type="entry name" value="C-terminal effector domain of the bipartite response regulators"/>
    <property type="match status" value="1"/>
</dbReference>
<dbReference type="Gene3D" id="1.10.10.10">
    <property type="entry name" value="Winged helix-like DNA-binding domain superfamily/Winged helix DNA-binding domain"/>
    <property type="match status" value="1"/>
</dbReference>
<dbReference type="RefSeq" id="WP_002701040.1">
    <property type="nucleotide sequence ID" value="NZ_AAWS01000034.1"/>
</dbReference>
<evidence type="ECO:0000313" key="8">
    <source>
        <dbReference type="EMBL" id="EAY26483.1"/>
    </source>
</evidence>
<evidence type="ECO:0000256" key="1">
    <source>
        <dbReference type="ARBA" id="ARBA00022553"/>
    </source>
</evidence>
<dbReference type="PROSITE" id="PS50110">
    <property type="entry name" value="RESPONSE_REGULATORY"/>
    <property type="match status" value="1"/>
</dbReference>
<dbReference type="GO" id="GO:0000156">
    <property type="term" value="F:phosphorelay response regulator activity"/>
    <property type="evidence" value="ECO:0007669"/>
    <property type="project" value="TreeGrafter"/>
</dbReference>
<protein>
    <submittedName>
        <fullName evidence="8">Two-component system response regulator</fullName>
    </submittedName>
</protein>
<reference evidence="8 9" key="1">
    <citation type="submission" date="2007-01" db="EMBL/GenBank/DDBJ databases">
        <authorList>
            <person name="Haygood M."/>
            <person name="Podell S."/>
            <person name="Anderson C."/>
            <person name="Hopkinson B."/>
            <person name="Roe K."/>
            <person name="Barbeau K."/>
            <person name="Gaasterland T."/>
            <person name="Ferriera S."/>
            <person name="Johnson J."/>
            <person name="Kravitz S."/>
            <person name="Beeson K."/>
            <person name="Sutton G."/>
            <person name="Rogers Y.-H."/>
            <person name="Friedman R."/>
            <person name="Frazier M."/>
            <person name="Venter J.C."/>
        </authorList>
    </citation>
    <scope>NUCLEOTIDE SEQUENCE [LARGE SCALE GENOMIC DNA]</scope>
    <source>
        <strain evidence="8 9">ATCC 23134</strain>
    </source>
</reference>
<evidence type="ECO:0000259" key="7">
    <source>
        <dbReference type="PROSITE" id="PS51755"/>
    </source>
</evidence>
<proteinExistence type="predicted"/>
<dbReference type="AlphaFoldDB" id="A1ZT93"/>
<dbReference type="EMBL" id="AAWS01000034">
    <property type="protein sequence ID" value="EAY26483.1"/>
    <property type="molecule type" value="Genomic_DNA"/>
</dbReference>
<dbReference type="InterPro" id="IPR001867">
    <property type="entry name" value="OmpR/PhoB-type_DNA-bd"/>
</dbReference>
<name>A1ZT93_MICM2</name>
<dbReference type="SMART" id="SM00862">
    <property type="entry name" value="Trans_reg_C"/>
    <property type="match status" value="1"/>
</dbReference>
<dbReference type="PANTHER" id="PTHR48111">
    <property type="entry name" value="REGULATOR OF RPOS"/>
    <property type="match status" value="1"/>
</dbReference>
<feature type="modified residue" description="4-aspartylphosphate" evidence="4">
    <location>
        <position position="55"/>
    </location>
</feature>
<dbReference type="InterPro" id="IPR016032">
    <property type="entry name" value="Sig_transdc_resp-reg_C-effctor"/>
</dbReference>
<feature type="domain" description="OmpR/PhoB-type" evidence="7">
    <location>
        <begin position="133"/>
        <end position="230"/>
    </location>
</feature>
<dbReference type="FunFam" id="3.40.50.2300:FF:000073">
    <property type="entry name" value="DNA-binding response regulator RprY"/>
    <property type="match status" value="1"/>
</dbReference>
<keyword evidence="2" id="KW-0902">Two-component regulatory system</keyword>
<dbReference type="OrthoDB" id="5343479at2"/>
<dbReference type="CDD" id="cd00383">
    <property type="entry name" value="trans_reg_C"/>
    <property type="match status" value="1"/>
</dbReference>
<gene>
    <name evidence="8" type="ORF">M23134_07078</name>
</gene>
<evidence type="ECO:0000256" key="3">
    <source>
        <dbReference type="ARBA" id="ARBA00023125"/>
    </source>
</evidence>
<evidence type="ECO:0000313" key="9">
    <source>
        <dbReference type="Proteomes" id="UP000004095"/>
    </source>
</evidence>
<dbReference type="Pfam" id="PF00486">
    <property type="entry name" value="Trans_reg_C"/>
    <property type="match status" value="1"/>
</dbReference>
<evidence type="ECO:0000256" key="2">
    <source>
        <dbReference type="ARBA" id="ARBA00023012"/>
    </source>
</evidence>
<dbReference type="GO" id="GO:0006355">
    <property type="term" value="P:regulation of DNA-templated transcription"/>
    <property type="evidence" value="ECO:0007669"/>
    <property type="project" value="InterPro"/>
</dbReference>
<feature type="domain" description="Response regulatory" evidence="6">
    <location>
        <begin position="6"/>
        <end position="120"/>
    </location>
</feature>
<comment type="caution">
    <text evidence="8">The sequence shown here is derived from an EMBL/GenBank/DDBJ whole genome shotgun (WGS) entry which is preliminary data.</text>
</comment>
<accession>A1ZT93</accession>
<dbReference type="PANTHER" id="PTHR48111:SF40">
    <property type="entry name" value="PHOSPHATE REGULON TRANSCRIPTIONAL REGULATORY PROTEIN PHOB"/>
    <property type="match status" value="1"/>
</dbReference>
<evidence type="ECO:0000256" key="5">
    <source>
        <dbReference type="PROSITE-ProRule" id="PRU01091"/>
    </source>
</evidence>
<dbReference type="SUPFAM" id="SSF52172">
    <property type="entry name" value="CheY-like"/>
    <property type="match status" value="1"/>
</dbReference>
<keyword evidence="1 4" id="KW-0597">Phosphoprotein</keyword>
<dbReference type="Pfam" id="PF00072">
    <property type="entry name" value="Response_reg"/>
    <property type="match status" value="1"/>
</dbReference>